<comment type="similarity">
    <text evidence="1">Belongs to the glycosyltransferase 2 family.</text>
</comment>
<protein>
    <submittedName>
        <fullName evidence="5">Beta-monoglucosyldiacylglycerol synthase</fullName>
        <ecNumber evidence="5">2.4.1.-</ecNumber>
    </submittedName>
</protein>
<keyword evidence="4" id="KW-0812">Transmembrane</keyword>
<keyword evidence="6" id="KW-1185">Reference proteome</keyword>
<keyword evidence="4" id="KW-1133">Transmembrane helix</keyword>
<sequence>MKYVFLSLFFAIQIYVLFLTYYYNIISLFGLKKVRESEDYPPEKVFAIGVAAHNEEKVIGQIIDNLKELDYPKSLYDIFVICDNCDDDTTKIAKSKEVIALERHDSEKRGKGYALKWFFDLLFKMEKQYDAVVIFDADNIVSKNFLLKMNNNLIEGKKVIQGYLDSKNPDDSWVTLSNALAYWITNRVFQLARKRLGLNAALGGTGFCVATDVLKKFGWNAMSLTEDLEFTMICTLNDIDVVWEHNATIYDEKPRTMKASFAQRVRWLQGHWDCCFRYSGRLLKKAFLKGKFACFDAFIYLIQPSKMILDAFSFTMIIAKLFFPQVPIIKLILPDFYWFIALFFRYVIPISVLISEKVPLKRMFAVVFYPLYGITWVPISIIGLIKKDQKVWNHTLHDAVLEKENYDSIINKKRD</sequence>
<evidence type="ECO:0000256" key="1">
    <source>
        <dbReference type="ARBA" id="ARBA00006739"/>
    </source>
</evidence>
<dbReference type="CDD" id="cd06438">
    <property type="entry name" value="EpsO_like"/>
    <property type="match status" value="1"/>
</dbReference>
<evidence type="ECO:0000313" key="6">
    <source>
        <dbReference type="Proteomes" id="UP000037043"/>
    </source>
</evidence>
<feature type="transmembrane region" description="Helical" evidence="4">
    <location>
        <begin position="6"/>
        <end position="25"/>
    </location>
</feature>
<evidence type="ECO:0000256" key="2">
    <source>
        <dbReference type="ARBA" id="ARBA00022676"/>
    </source>
</evidence>
<dbReference type="GO" id="GO:0016757">
    <property type="term" value="F:glycosyltransferase activity"/>
    <property type="evidence" value="ECO:0007669"/>
    <property type="project" value="UniProtKB-KW"/>
</dbReference>
<evidence type="ECO:0000256" key="4">
    <source>
        <dbReference type="SAM" id="Phobius"/>
    </source>
</evidence>
<reference evidence="6" key="1">
    <citation type="submission" date="2015-08" db="EMBL/GenBank/DDBJ databases">
        <title>Genome sequence of the strict anaerobe Clostridium homopropionicum LuHBu1 (DSM 5847T).</title>
        <authorList>
            <person name="Poehlein A."/>
            <person name="Beck M."/>
            <person name="Schiel-Bengelsdorf B."/>
            <person name="Bengelsdorf F.R."/>
            <person name="Daniel R."/>
            <person name="Duerre P."/>
        </authorList>
    </citation>
    <scope>NUCLEOTIDE SEQUENCE [LARGE SCALE GENOMIC DNA]</scope>
    <source>
        <strain evidence="6">DSM 5847</strain>
    </source>
</reference>
<dbReference type="PANTHER" id="PTHR43630:SF1">
    <property type="entry name" value="POLY-BETA-1,6-N-ACETYL-D-GLUCOSAMINE SYNTHASE"/>
    <property type="match status" value="1"/>
</dbReference>
<dbReference type="Pfam" id="PF13641">
    <property type="entry name" value="Glyco_tranf_2_3"/>
    <property type="match status" value="1"/>
</dbReference>
<dbReference type="RefSeq" id="WP_052220423.1">
    <property type="nucleotide sequence ID" value="NZ_LHUR01000012.1"/>
</dbReference>
<dbReference type="EMBL" id="LHUR01000012">
    <property type="protein sequence ID" value="KOA20692.1"/>
    <property type="molecule type" value="Genomic_DNA"/>
</dbReference>
<comment type="caution">
    <text evidence="5">The sequence shown here is derived from an EMBL/GenBank/DDBJ whole genome shotgun (WGS) entry which is preliminary data.</text>
</comment>
<evidence type="ECO:0000256" key="3">
    <source>
        <dbReference type="ARBA" id="ARBA00022679"/>
    </source>
</evidence>
<feature type="transmembrane region" description="Helical" evidence="4">
    <location>
        <begin position="336"/>
        <end position="354"/>
    </location>
</feature>
<name>A0A0L6ZCM6_9CLOT</name>
<dbReference type="PANTHER" id="PTHR43630">
    <property type="entry name" value="POLY-BETA-1,6-N-ACETYL-D-GLUCOSAMINE SYNTHASE"/>
    <property type="match status" value="1"/>
</dbReference>
<organism evidence="5 6">
    <name type="scientific">Clostridium homopropionicum DSM 5847</name>
    <dbReference type="NCBI Taxonomy" id="1121318"/>
    <lineage>
        <taxon>Bacteria</taxon>
        <taxon>Bacillati</taxon>
        <taxon>Bacillota</taxon>
        <taxon>Clostridia</taxon>
        <taxon>Eubacteriales</taxon>
        <taxon>Clostridiaceae</taxon>
        <taxon>Clostridium</taxon>
    </lineage>
</organism>
<keyword evidence="2 5" id="KW-0328">Glycosyltransferase</keyword>
<accession>A0A0L6ZCM6</accession>
<dbReference type="STRING" id="36844.SAMN04488501_103167"/>
<keyword evidence="3 5" id="KW-0808">Transferase</keyword>
<dbReference type="InterPro" id="IPR029044">
    <property type="entry name" value="Nucleotide-diphossugar_trans"/>
</dbReference>
<dbReference type="EC" id="2.4.1.-" evidence="5"/>
<dbReference type="Proteomes" id="UP000037043">
    <property type="component" value="Unassembled WGS sequence"/>
</dbReference>
<keyword evidence="4" id="KW-0472">Membrane</keyword>
<feature type="transmembrane region" description="Helical" evidence="4">
    <location>
        <begin position="366"/>
        <end position="385"/>
    </location>
</feature>
<proteinExistence type="inferred from homology"/>
<dbReference type="AlphaFoldDB" id="A0A0L6ZCM6"/>
<dbReference type="PATRIC" id="fig|1121318.3.peg.839"/>
<dbReference type="SUPFAM" id="SSF53448">
    <property type="entry name" value="Nucleotide-diphospho-sugar transferases"/>
    <property type="match status" value="1"/>
</dbReference>
<evidence type="ECO:0000313" key="5">
    <source>
        <dbReference type="EMBL" id="KOA20692.1"/>
    </source>
</evidence>
<gene>
    <name evidence="5" type="ORF">CLHOM_08340</name>
</gene>
<dbReference type="Gene3D" id="3.90.550.10">
    <property type="entry name" value="Spore Coat Polysaccharide Biosynthesis Protein SpsA, Chain A"/>
    <property type="match status" value="1"/>
</dbReference>